<feature type="compositionally biased region" description="Polar residues" evidence="1">
    <location>
        <begin position="51"/>
        <end position="78"/>
    </location>
</feature>
<evidence type="ECO:0000256" key="1">
    <source>
        <dbReference type="SAM" id="MobiDB-lite"/>
    </source>
</evidence>
<dbReference type="EMBL" id="JACHIV010000001">
    <property type="protein sequence ID" value="MBB5068013.1"/>
    <property type="molecule type" value="Genomic_DNA"/>
</dbReference>
<dbReference type="Proteomes" id="UP000580474">
    <property type="component" value="Unassembled WGS sequence"/>
</dbReference>
<keyword evidence="3" id="KW-1185">Reference proteome</keyword>
<reference evidence="2 3" key="1">
    <citation type="submission" date="2020-08" db="EMBL/GenBank/DDBJ databases">
        <title>Sequencing the genomes of 1000 actinobacteria strains.</title>
        <authorList>
            <person name="Klenk H.-P."/>
        </authorList>
    </citation>
    <scope>NUCLEOTIDE SEQUENCE [LARGE SCALE GENOMIC DNA]</scope>
    <source>
        <strain evidence="2 3">DSM 45582</strain>
    </source>
</reference>
<gene>
    <name evidence="2" type="ORF">BJ969_001101</name>
</gene>
<organism evidence="2 3">
    <name type="scientific">Saccharopolyspora gloriosae</name>
    <dbReference type="NCBI Taxonomy" id="455344"/>
    <lineage>
        <taxon>Bacteria</taxon>
        <taxon>Bacillati</taxon>
        <taxon>Actinomycetota</taxon>
        <taxon>Actinomycetes</taxon>
        <taxon>Pseudonocardiales</taxon>
        <taxon>Pseudonocardiaceae</taxon>
        <taxon>Saccharopolyspora</taxon>
    </lineage>
</organism>
<dbReference type="RefSeq" id="WP_184477784.1">
    <property type="nucleotide sequence ID" value="NZ_JACHIV010000001.1"/>
</dbReference>
<comment type="caution">
    <text evidence="2">The sequence shown here is derived from an EMBL/GenBank/DDBJ whole genome shotgun (WGS) entry which is preliminary data.</text>
</comment>
<name>A0A840NCE2_9PSEU</name>
<accession>A0A840NCE2</accession>
<feature type="region of interest" description="Disordered" evidence="1">
    <location>
        <begin position="46"/>
        <end position="86"/>
    </location>
</feature>
<sequence>MGDLVDLVEGPRSWLAEGLGQLLRGALRPASTAACTCARARCAAPEAVPRSSPSGRETRVNGQGCTSPVVSRASSIRSDAQRRLMS</sequence>
<proteinExistence type="predicted"/>
<protein>
    <submittedName>
        <fullName evidence="2">Uncharacterized protein</fullName>
    </submittedName>
</protein>
<evidence type="ECO:0000313" key="3">
    <source>
        <dbReference type="Proteomes" id="UP000580474"/>
    </source>
</evidence>
<dbReference type="AlphaFoldDB" id="A0A840NCE2"/>
<evidence type="ECO:0000313" key="2">
    <source>
        <dbReference type="EMBL" id="MBB5068013.1"/>
    </source>
</evidence>